<proteinExistence type="inferred from homology"/>
<dbReference type="EMBL" id="JWZT01002718">
    <property type="protein sequence ID" value="KII68741.1"/>
    <property type="molecule type" value="Genomic_DNA"/>
</dbReference>
<dbReference type="InterPro" id="IPR036186">
    <property type="entry name" value="Serpin_sf"/>
</dbReference>
<dbReference type="PANTHER" id="PTHR11461">
    <property type="entry name" value="SERINE PROTEASE INHIBITOR, SERPIN"/>
    <property type="match status" value="1"/>
</dbReference>
<dbReference type="SMART" id="SM00093">
    <property type="entry name" value="SERPIN"/>
    <property type="match status" value="1"/>
</dbReference>
<dbReference type="Gene3D" id="3.30.497.10">
    <property type="entry name" value="Antithrombin, subunit I, domain 2"/>
    <property type="match status" value="1"/>
</dbReference>
<dbReference type="InterPro" id="IPR042178">
    <property type="entry name" value="Serpin_sf_1"/>
</dbReference>
<comment type="similarity">
    <text evidence="1 2">Belongs to the serpin family.</text>
</comment>
<evidence type="ECO:0000313" key="6">
    <source>
        <dbReference type="Proteomes" id="UP000031668"/>
    </source>
</evidence>
<dbReference type="Gene3D" id="2.30.39.10">
    <property type="entry name" value="Alpha-1-antitrypsin, domain 1"/>
    <property type="match status" value="1"/>
</dbReference>
<dbReference type="CDD" id="cd00172">
    <property type="entry name" value="serpin"/>
    <property type="match status" value="1"/>
</dbReference>
<comment type="caution">
    <text evidence="5">The sequence shown here is derived from an EMBL/GenBank/DDBJ whole genome shotgun (WGS) entry which is preliminary data.</text>
</comment>
<evidence type="ECO:0000256" key="3">
    <source>
        <dbReference type="SAM" id="Phobius"/>
    </source>
</evidence>
<evidence type="ECO:0000256" key="1">
    <source>
        <dbReference type="ARBA" id="ARBA00009500"/>
    </source>
</evidence>
<name>A0A0C2MNE2_THEKT</name>
<dbReference type="SUPFAM" id="SSF56574">
    <property type="entry name" value="Serpins"/>
    <property type="match status" value="1"/>
</dbReference>
<dbReference type="InterPro" id="IPR023796">
    <property type="entry name" value="Serpin_dom"/>
</dbReference>
<evidence type="ECO:0000313" key="5">
    <source>
        <dbReference type="EMBL" id="KII68741.1"/>
    </source>
</evidence>
<sequence length="375" mass="43495">MTDIGVNYFISTVFNQLYATQNATGNIAFNGLGLYVVMAAINFGLRGRSYEQLLRVIGEDFEELYDAENWADSDLAWRWADLRHIAEASSNMKAGLLCSCDIYTHYQEISKLMCRLAHLNVNVSNPTDAVGRMNRWISLNMRYRSDTSFFDESIVGGERILMIYTLFLQIDWRTNFNDSLTKQEIFYDDEGQLQEVSMMNQESFNLIYESPDDNFRILFKRLTHPLFYTAIVLPRDGMDVKDVLKSFKTDKMDYYFENSSIRYVKLKIPKFKISSQIDLIKTLKEFGITDIFDPHFSDFGRMTNRSVFIGNFIQVAHITAREGGETTFEDIVAPDEQLFLHPYEFYVKRPFMIFVYSPLENLVCVSIIVTNPNAA</sequence>
<dbReference type="OrthoDB" id="5966977at2759"/>
<organism evidence="5 6">
    <name type="scientific">Thelohanellus kitauei</name>
    <name type="common">Myxosporean</name>
    <dbReference type="NCBI Taxonomy" id="669202"/>
    <lineage>
        <taxon>Eukaryota</taxon>
        <taxon>Metazoa</taxon>
        <taxon>Cnidaria</taxon>
        <taxon>Myxozoa</taxon>
        <taxon>Myxosporea</taxon>
        <taxon>Bivalvulida</taxon>
        <taxon>Platysporina</taxon>
        <taxon>Myxobolidae</taxon>
        <taxon>Thelohanellus</taxon>
    </lineage>
</organism>
<protein>
    <submittedName>
        <fullName evidence="5">Glia-derived nexin</fullName>
    </submittedName>
</protein>
<keyword evidence="3" id="KW-1133">Transmembrane helix</keyword>
<evidence type="ECO:0000259" key="4">
    <source>
        <dbReference type="SMART" id="SM00093"/>
    </source>
</evidence>
<keyword evidence="3" id="KW-0472">Membrane</keyword>
<feature type="domain" description="Serpin" evidence="4">
    <location>
        <begin position="11"/>
        <end position="372"/>
    </location>
</feature>
<gene>
    <name evidence="5" type="ORF">RF11_01104</name>
</gene>
<dbReference type="InterPro" id="IPR000215">
    <property type="entry name" value="Serpin_fam"/>
</dbReference>
<feature type="transmembrane region" description="Helical" evidence="3">
    <location>
        <begin position="27"/>
        <end position="45"/>
    </location>
</feature>
<keyword evidence="6" id="KW-1185">Reference proteome</keyword>
<dbReference type="AlphaFoldDB" id="A0A0C2MNE2"/>
<dbReference type="Pfam" id="PF00079">
    <property type="entry name" value="Serpin"/>
    <property type="match status" value="1"/>
</dbReference>
<dbReference type="OMA" id="NETEIHK"/>
<accession>A0A0C2MNE2</accession>
<dbReference type="GO" id="GO:0005615">
    <property type="term" value="C:extracellular space"/>
    <property type="evidence" value="ECO:0007669"/>
    <property type="project" value="InterPro"/>
</dbReference>
<keyword evidence="3" id="KW-0812">Transmembrane</keyword>
<dbReference type="InterPro" id="IPR042185">
    <property type="entry name" value="Serpin_sf_2"/>
</dbReference>
<dbReference type="GO" id="GO:0004867">
    <property type="term" value="F:serine-type endopeptidase inhibitor activity"/>
    <property type="evidence" value="ECO:0007669"/>
    <property type="project" value="InterPro"/>
</dbReference>
<dbReference type="Proteomes" id="UP000031668">
    <property type="component" value="Unassembled WGS sequence"/>
</dbReference>
<dbReference type="PANTHER" id="PTHR11461:SF211">
    <property type="entry name" value="GH10112P-RELATED"/>
    <property type="match status" value="1"/>
</dbReference>
<reference evidence="5 6" key="1">
    <citation type="journal article" date="2014" name="Genome Biol. Evol.">
        <title>The genome of the myxosporean Thelohanellus kitauei shows adaptations to nutrient acquisition within its fish host.</title>
        <authorList>
            <person name="Yang Y."/>
            <person name="Xiong J."/>
            <person name="Zhou Z."/>
            <person name="Huo F."/>
            <person name="Miao W."/>
            <person name="Ran C."/>
            <person name="Liu Y."/>
            <person name="Zhang J."/>
            <person name="Feng J."/>
            <person name="Wang M."/>
            <person name="Wang M."/>
            <person name="Wang L."/>
            <person name="Yao B."/>
        </authorList>
    </citation>
    <scope>NUCLEOTIDE SEQUENCE [LARGE SCALE GENOMIC DNA]</scope>
    <source>
        <strain evidence="5">Wuqing</strain>
    </source>
</reference>
<evidence type="ECO:0000256" key="2">
    <source>
        <dbReference type="RuleBase" id="RU000411"/>
    </source>
</evidence>